<dbReference type="Gene3D" id="2.150.10.10">
    <property type="entry name" value="Serralysin-like metalloprotease, C-terminal"/>
    <property type="match status" value="3"/>
</dbReference>
<evidence type="ECO:0000313" key="1">
    <source>
        <dbReference type="EMBL" id="MBE6091661.1"/>
    </source>
</evidence>
<gene>
    <name evidence="1" type="ORF">E7201_00560</name>
</gene>
<dbReference type="InterPro" id="IPR011049">
    <property type="entry name" value="Serralysin-like_metalloprot_C"/>
</dbReference>
<dbReference type="InterPro" id="IPR001343">
    <property type="entry name" value="Hemolysn_Ca-bd"/>
</dbReference>
<organism evidence="1 2">
    <name type="scientific">Selenomonas ruminantium</name>
    <dbReference type="NCBI Taxonomy" id="971"/>
    <lineage>
        <taxon>Bacteria</taxon>
        <taxon>Bacillati</taxon>
        <taxon>Bacillota</taxon>
        <taxon>Negativicutes</taxon>
        <taxon>Selenomonadales</taxon>
        <taxon>Selenomonadaceae</taxon>
        <taxon>Selenomonas</taxon>
    </lineage>
</organism>
<comment type="caution">
    <text evidence="1">The sequence shown here is derived from an EMBL/GenBank/DDBJ whole genome shotgun (WGS) entry which is preliminary data.</text>
</comment>
<dbReference type="Pfam" id="PF00353">
    <property type="entry name" value="HemolysinCabind"/>
    <property type="match status" value="3"/>
</dbReference>
<accession>A0A927WGX9</accession>
<evidence type="ECO:0000313" key="2">
    <source>
        <dbReference type="Proteomes" id="UP000761380"/>
    </source>
</evidence>
<name>A0A927WGX9_SELRU</name>
<protein>
    <submittedName>
        <fullName evidence="1">Calcium-binding protein</fullName>
    </submittedName>
</protein>
<sequence>MATPKGVMQTFMRMLMNSTSSSGKEALDNAVRECSNGKYYTMDAALDSFISEVLTYKNSTEKEQKKFLADRCGIIMDNEDTGALIGADASGGAVKTKISIVDEGGDLSIGSYPYSGSSYIHGITFKWPDSSTLTAKQQNILSRMNTIWLDKAMELVENSYGVSFTECSVQTVDVKLEWSNNDALAWAGYTYYNNGKTSALSLTVNLRYFENVDLSDENGRPDNSQTYLDRVLAHELTHTFMQATIPYAAKIPSYVMEGMAELTHGIDDERYYTIYNVFNQSSDWLHECLNVDGRFNSIPSEGYAAGYMFFRYLMKQAATYGVPEVGDLLPDKFIYLNNKTTLKVQANSTDYNDIDLSAYASTVKTLDLSEDTNYRSNIRGTGRSETIYLSQNGGNVYAGSGDDVIYCNTNGYSWDYLHFGNNDGNNIVYNFSYGSSTDYLYIDSGELSSYWYSGNDRILRIGNTKVTLKNSADKMLYYYDAAGVFNSIYANTNNGYDGYISYSNDGSIVYVADGFQGTINLNDYPYSSQMIFTVDASAVTGDFSVEGNYRNNTIKLGSGYNTVRYGVGSGRDVVYNFNPSKSNLEITNGTLQKVGTAGNDVYLRYSNGEDVIQLVGVVNKSFNLDGQRTMVMAQDKANTVTYADGVTYYGSKTKQDTLKVMNGERIHLYDANFHDIDVLNAQSSNKRVAMAGSNGTSTLYGSTYDDDLAGSNGNTTFYGGGSADRIWCGAGVDTIMVSVGSNSDVVYGFDVNKDRIQSVNATLQKVGTAGNDVYLRYSTGNDVLQIRGIVNKSFLLDGKRTMVMAQDRANTVTYTAGVTYYGSKTKQDTLKVMNGERIHLYDSNFHDIDVLNAQSSKKRVAMAGSNGTSTLYGSAYDDDLAGSNGNTTFYGGSSADRIWCGNGVDTIMFSVGSGCDVVNGFNTAKDKVKLVNAKIQKVGIAGSDVYLRCSSNDVLQIKGIAGKTFNLDGKNTMVLQQDRENTVKYSAGMAYYGAKTKLDTLQVTNGERLHLYDSEINDIDVLDGRQSTKAVKLGGGSEIGTLYGSKYADDFAGTSTGITHILGGKGNDRVWGNNGSEVIYFGTGDGQDTVYSGGATDKLVFYNISDISKLQMSKSGKNVSVGIKGTSDKVVLDDWDNHHLRSIQLSNGAQYQLMDDMSLMRFGISYMTQVQALGDSTQEKVASLTSPLAGLVTELKPLTPVSKPDKKRLGM</sequence>
<dbReference type="AlphaFoldDB" id="A0A927WGX9"/>
<dbReference type="Proteomes" id="UP000761380">
    <property type="component" value="Unassembled WGS sequence"/>
</dbReference>
<reference evidence="1" key="1">
    <citation type="submission" date="2019-04" db="EMBL/GenBank/DDBJ databases">
        <title>Evolution of Biomass-Degrading Anaerobic Consortia Revealed by Metagenomics.</title>
        <authorList>
            <person name="Peng X."/>
        </authorList>
    </citation>
    <scope>NUCLEOTIDE SEQUENCE</scope>
    <source>
        <strain evidence="1">SIG240</strain>
    </source>
</reference>
<dbReference type="GO" id="GO:0005509">
    <property type="term" value="F:calcium ion binding"/>
    <property type="evidence" value="ECO:0007669"/>
    <property type="project" value="InterPro"/>
</dbReference>
<dbReference type="EMBL" id="SVBY01000003">
    <property type="protein sequence ID" value="MBE6091661.1"/>
    <property type="molecule type" value="Genomic_DNA"/>
</dbReference>
<dbReference type="SUPFAM" id="SSF51120">
    <property type="entry name" value="beta-Roll"/>
    <property type="match status" value="3"/>
</dbReference>
<proteinExistence type="predicted"/>